<gene>
    <name evidence="1" type="ORF">CRG98_044208</name>
</gene>
<dbReference type="Proteomes" id="UP000233551">
    <property type="component" value="Unassembled WGS sequence"/>
</dbReference>
<reference evidence="1 2" key="1">
    <citation type="submission" date="2017-11" db="EMBL/GenBank/DDBJ databases">
        <title>De-novo sequencing of pomegranate (Punica granatum L.) genome.</title>
        <authorList>
            <person name="Akparov Z."/>
            <person name="Amiraslanov A."/>
            <person name="Hajiyeva S."/>
            <person name="Abbasov M."/>
            <person name="Kaur K."/>
            <person name="Hamwieh A."/>
            <person name="Solovyev V."/>
            <person name="Salamov A."/>
            <person name="Braich B."/>
            <person name="Kosarev P."/>
            <person name="Mahmoud A."/>
            <person name="Hajiyev E."/>
            <person name="Babayeva S."/>
            <person name="Izzatullayeva V."/>
            <person name="Mammadov A."/>
            <person name="Mammadov A."/>
            <person name="Sharifova S."/>
            <person name="Ojaghi J."/>
            <person name="Eynullazada K."/>
            <person name="Bayramov B."/>
            <person name="Abdulazimova A."/>
            <person name="Shahmuradov I."/>
        </authorList>
    </citation>
    <scope>NUCLEOTIDE SEQUENCE [LARGE SCALE GENOMIC DNA]</scope>
    <source>
        <strain evidence="2">cv. AG2017</strain>
        <tissue evidence="1">Leaf</tissue>
    </source>
</reference>
<name>A0A2I0HUL0_PUNGR</name>
<evidence type="ECO:0000313" key="1">
    <source>
        <dbReference type="EMBL" id="PKI35398.1"/>
    </source>
</evidence>
<sequence>MKGQGLFAISMQGCKEMNWPGRHRMNMPRAVHWYLELACMGWCEHAWTCVRRARSLVDTRGHTERFASDHAMTLFVRKKLMLASLAWEGSLPAKVGTTRLSCGVGGRDGQPQVTTRLAVER</sequence>
<evidence type="ECO:0000313" key="2">
    <source>
        <dbReference type="Proteomes" id="UP000233551"/>
    </source>
</evidence>
<organism evidence="1 2">
    <name type="scientific">Punica granatum</name>
    <name type="common">Pomegranate</name>
    <dbReference type="NCBI Taxonomy" id="22663"/>
    <lineage>
        <taxon>Eukaryota</taxon>
        <taxon>Viridiplantae</taxon>
        <taxon>Streptophyta</taxon>
        <taxon>Embryophyta</taxon>
        <taxon>Tracheophyta</taxon>
        <taxon>Spermatophyta</taxon>
        <taxon>Magnoliopsida</taxon>
        <taxon>eudicotyledons</taxon>
        <taxon>Gunneridae</taxon>
        <taxon>Pentapetalae</taxon>
        <taxon>rosids</taxon>
        <taxon>malvids</taxon>
        <taxon>Myrtales</taxon>
        <taxon>Lythraceae</taxon>
        <taxon>Punica</taxon>
    </lineage>
</organism>
<protein>
    <submittedName>
        <fullName evidence="1">Uncharacterized protein</fullName>
    </submittedName>
</protein>
<accession>A0A2I0HUL0</accession>
<dbReference type="EMBL" id="PGOL01005348">
    <property type="protein sequence ID" value="PKI35398.1"/>
    <property type="molecule type" value="Genomic_DNA"/>
</dbReference>
<comment type="caution">
    <text evidence="1">The sequence shown here is derived from an EMBL/GenBank/DDBJ whole genome shotgun (WGS) entry which is preliminary data.</text>
</comment>
<keyword evidence="2" id="KW-1185">Reference proteome</keyword>
<proteinExistence type="predicted"/>
<dbReference type="AlphaFoldDB" id="A0A2I0HUL0"/>